<comment type="caution">
    <text evidence="2">The sequence shown here is derived from an EMBL/GenBank/DDBJ whole genome shotgun (WGS) entry which is preliminary data.</text>
</comment>
<feature type="transmembrane region" description="Helical" evidence="1">
    <location>
        <begin position="97"/>
        <end position="117"/>
    </location>
</feature>
<dbReference type="RefSeq" id="WP_048718113.1">
    <property type="nucleotide sequence ID" value="NZ_JADPDV010000092.1"/>
</dbReference>
<dbReference type="EMBL" id="JARPWY010000099">
    <property type="protein sequence ID" value="MDT2516708.1"/>
    <property type="molecule type" value="Genomic_DNA"/>
</dbReference>
<name>A0A2N8PTL2_ENTAV</name>
<accession>A0A2N8PTL2</accession>
<evidence type="ECO:0000313" key="3">
    <source>
        <dbReference type="EMBL" id="MDT2516708.1"/>
    </source>
</evidence>
<dbReference type="GeneID" id="69570221"/>
<reference evidence="2 5" key="1">
    <citation type="submission" date="2023-03" db="EMBL/GenBank/DDBJ databases">
        <authorList>
            <person name="Shen W."/>
            <person name="Cai J."/>
        </authorList>
    </citation>
    <scope>NUCLEOTIDE SEQUENCE</scope>
    <source>
        <strain evidence="2">P33-2</strain>
        <strain evidence="3 5">Y2</strain>
    </source>
</reference>
<keyword evidence="1" id="KW-1133">Transmembrane helix</keyword>
<dbReference type="Proteomes" id="UP001264335">
    <property type="component" value="Unassembled WGS sequence"/>
</dbReference>
<sequence>MKRKLKSKKVFATITDLFIFSVFARVILYGCHQIGLGMQLSLLVGLLVGGIINYVLIPLFFNRQTIGMKVNHLAYVFVNSSTKRDGIVLLLRFSLQLLLNVVFLGIPLAVNLFLLVWRKDAFTLVDQLFSRVMVNQELR</sequence>
<keyword evidence="1" id="KW-0812">Transmembrane</keyword>
<organism evidence="2 4">
    <name type="scientific">Enterococcus avium</name>
    <name type="common">Streptococcus avium</name>
    <dbReference type="NCBI Taxonomy" id="33945"/>
    <lineage>
        <taxon>Bacteria</taxon>
        <taxon>Bacillati</taxon>
        <taxon>Bacillota</taxon>
        <taxon>Bacilli</taxon>
        <taxon>Lactobacillales</taxon>
        <taxon>Enterococcaceae</taxon>
        <taxon>Enterococcus</taxon>
    </lineage>
</organism>
<evidence type="ECO:0000256" key="1">
    <source>
        <dbReference type="SAM" id="Phobius"/>
    </source>
</evidence>
<evidence type="ECO:0000313" key="4">
    <source>
        <dbReference type="Proteomes" id="UP001260773"/>
    </source>
</evidence>
<feature type="transmembrane region" description="Helical" evidence="1">
    <location>
        <begin position="40"/>
        <end position="61"/>
    </location>
</feature>
<evidence type="ECO:0000313" key="5">
    <source>
        <dbReference type="Proteomes" id="UP001264335"/>
    </source>
</evidence>
<dbReference type="AlphaFoldDB" id="A0A2N8PTL2"/>
<dbReference type="EMBL" id="JARPWH010000101">
    <property type="protein sequence ID" value="MDT2404404.1"/>
    <property type="molecule type" value="Genomic_DNA"/>
</dbReference>
<protein>
    <recommendedName>
        <fullName evidence="6">RDD family protein</fullName>
    </recommendedName>
</protein>
<evidence type="ECO:0000313" key="2">
    <source>
        <dbReference type="EMBL" id="MDT2404404.1"/>
    </source>
</evidence>
<gene>
    <name evidence="2" type="ORF">P7D43_18725</name>
    <name evidence="3" type="ORF">P7D79_21030</name>
</gene>
<keyword evidence="1" id="KW-0472">Membrane</keyword>
<dbReference type="Proteomes" id="UP001260773">
    <property type="component" value="Unassembled WGS sequence"/>
</dbReference>
<evidence type="ECO:0008006" key="6">
    <source>
        <dbReference type="Google" id="ProtNLM"/>
    </source>
</evidence>
<proteinExistence type="predicted"/>